<protein>
    <recommendedName>
        <fullName evidence="4">Integral membrane protein</fullName>
    </recommendedName>
</protein>
<feature type="transmembrane region" description="Helical" evidence="1">
    <location>
        <begin position="83"/>
        <end position="104"/>
    </location>
</feature>
<name>A0ABP4JQY0_9MICO</name>
<evidence type="ECO:0000313" key="2">
    <source>
        <dbReference type="EMBL" id="GAA1426133.1"/>
    </source>
</evidence>
<dbReference type="EMBL" id="BAAAKK010000006">
    <property type="protein sequence ID" value="GAA1426133.1"/>
    <property type="molecule type" value="Genomic_DNA"/>
</dbReference>
<dbReference type="Proteomes" id="UP001501266">
    <property type="component" value="Unassembled WGS sequence"/>
</dbReference>
<evidence type="ECO:0000313" key="3">
    <source>
        <dbReference type="Proteomes" id="UP001501266"/>
    </source>
</evidence>
<reference evidence="3" key="1">
    <citation type="journal article" date="2019" name="Int. J. Syst. Evol. Microbiol.">
        <title>The Global Catalogue of Microorganisms (GCM) 10K type strain sequencing project: providing services to taxonomists for standard genome sequencing and annotation.</title>
        <authorList>
            <consortium name="The Broad Institute Genomics Platform"/>
            <consortium name="The Broad Institute Genome Sequencing Center for Infectious Disease"/>
            <person name="Wu L."/>
            <person name="Ma J."/>
        </authorList>
    </citation>
    <scope>NUCLEOTIDE SEQUENCE [LARGE SCALE GENOMIC DNA]</scope>
    <source>
        <strain evidence="3">JCM 12398</strain>
    </source>
</reference>
<sequence>MERIPNPVTGSLDDGSMPAGPLTPLMVVCRYALALLTPIYVAAAVVGAEQLPWWWLFVAYIVVLLPLTAGAHGSWWRSQSWDAWHTSGLAVGGVLVVGLVVTIATGEPLVMVLASTLVVGAVLGVGASQLWRARVEGAL</sequence>
<feature type="transmembrane region" description="Helical" evidence="1">
    <location>
        <begin position="27"/>
        <end position="47"/>
    </location>
</feature>
<evidence type="ECO:0008006" key="4">
    <source>
        <dbReference type="Google" id="ProtNLM"/>
    </source>
</evidence>
<feature type="transmembrane region" description="Helical" evidence="1">
    <location>
        <begin position="110"/>
        <end position="131"/>
    </location>
</feature>
<keyword evidence="3" id="KW-1185">Reference proteome</keyword>
<gene>
    <name evidence="2" type="ORF">GCM10009640_26440</name>
</gene>
<keyword evidence="1" id="KW-1133">Transmembrane helix</keyword>
<feature type="transmembrane region" description="Helical" evidence="1">
    <location>
        <begin position="53"/>
        <end position="71"/>
    </location>
</feature>
<organism evidence="2 3">
    <name type="scientific">Agrococcus citreus</name>
    <dbReference type="NCBI Taxonomy" id="84643"/>
    <lineage>
        <taxon>Bacteria</taxon>
        <taxon>Bacillati</taxon>
        <taxon>Actinomycetota</taxon>
        <taxon>Actinomycetes</taxon>
        <taxon>Micrococcales</taxon>
        <taxon>Microbacteriaceae</taxon>
        <taxon>Agrococcus</taxon>
    </lineage>
</organism>
<comment type="caution">
    <text evidence="2">The sequence shown here is derived from an EMBL/GenBank/DDBJ whole genome shotgun (WGS) entry which is preliminary data.</text>
</comment>
<evidence type="ECO:0000256" key="1">
    <source>
        <dbReference type="SAM" id="Phobius"/>
    </source>
</evidence>
<dbReference type="RefSeq" id="WP_343921217.1">
    <property type="nucleotide sequence ID" value="NZ_BAAAKK010000006.1"/>
</dbReference>
<accession>A0ABP4JQY0</accession>
<keyword evidence="1" id="KW-0472">Membrane</keyword>
<proteinExistence type="predicted"/>
<keyword evidence="1" id="KW-0812">Transmembrane</keyword>